<dbReference type="RefSeq" id="WP_043797586.1">
    <property type="nucleotide sequence ID" value="NZ_AWXU01000028.1"/>
</dbReference>
<dbReference type="EMBL" id="AWXU01000028">
    <property type="protein sequence ID" value="KFN49821.1"/>
    <property type="molecule type" value="Genomic_DNA"/>
</dbReference>
<dbReference type="Pfam" id="PF13280">
    <property type="entry name" value="WYL"/>
    <property type="match status" value="1"/>
</dbReference>
<dbReference type="STRING" id="1121013.GCA_000426365_02335"/>
<comment type="caution">
    <text evidence="3">The sequence shown here is derived from an EMBL/GenBank/DDBJ whole genome shotgun (WGS) entry which is preliminary data.</text>
</comment>
<dbReference type="Proteomes" id="UP000029391">
    <property type="component" value="Unassembled WGS sequence"/>
</dbReference>
<sequence length="177" mass="20159">VVAGAVLERRQLTFDYLARSTNEHTHRTVSPQRLTHYRDNWYLDAWDHDREALRSFSVDRIAQARALDATARDIPDDELKQHLSSSYGIFSGTPKGTAVIRFSAKAARWVADEYWHSKQEGAFLPDGRYELRIPYSNARELLMDVLRYGADAEVVGPPPLRAQARTLLQLALAAYDD</sequence>
<dbReference type="PANTHER" id="PTHR34580">
    <property type="match status" value="1"/>
</dbReference>
<dbReference type="PANTHER" id="PTHR34580:SF3">
    <property type="entry name" value="PROTEIN PAFB"/>
    <property type="match status" value="1"/>
</dbReference>
<gene>
    <name evidence="3" type="ORF">P873_08855</name>
</gene>
<evidence type="ECO:0000259" key="1">
    <source>
        <dbReference type="Pfam" id="PF13280"/>
    </source>
</evidence>
<organism evidence="3 4">
    <name type="scientific">Arenimonas composti TR7-09 = DSM 18010</name>
    <dbReference type="NCBI Taxonomy" id="1121013"/>
    <lineage>
        <taxon>Bacteria</taxon>
        <taxon>Pseudomonadati</taxon>
        <taxon>Pseudomonadota</taxon>
        <taxon>Gammaproteobacteria</taxon>
        <taxon>Lysobacterales</taxon>
        <taxon>Lysobacteraceae</taxon>
        <taxon>Arenimonas</taxon>
    </lineage>
</organism>
<dbReference type="AlphaFoldDB" id="A0A091BDJ8"/>
<dbReference type="Pfam" id="PF25583">
    <property type="entry name" value="WCX"/>
    <property type="match status" value="1"/>
</dbReference>
<dbReference type="InterPro" id="IPR051534">
    <property type="entry name" value="CBASS_pafABC_assoc_protein"/>
</dbReference>
<evidence type="ECO:0000313" key="4">
    <source>
        <dbReference type="Proteomes" id="UP000029391"/>
    </source>
</evidence>
<dbReference type="InterPro" id="IPR026881">
    <property type="entry name" value="WYL_dom"/>
</dbReference>
<evidence type="ECO:0000259" key="2">
    <source>
        <dbReference type="Pfam" id="PF25583"/>
    </source>
</evidence>
<proteinExistence type="predicted"/>
<protein>
    <submittedName>
        <fullName evidence="3">Uncharacterized protein</fullName>
    </submittedName>
</protein>
<feature type="domain" description="WCX" evidence="2">
    <location>
        <begin position="96"/>
        <end position="170"/>
    </location>
</feature>
<evidence type="ECO:0000313" key="3">
    <source>
        <dbReference type="EMBL" id="KFN49821.1"/>
    </source>
</evidence>
<feature type="domain" description="WYL" evidence="1">
    <location>
        <begin position="2"/>
        <end position="65"/>
    </location>
</feature>
<name>A0A091BDJ8_9GAMM</name>
<dbReference type="PROSITE" id="PS52050">
    <property type="entry name" value="WYL"/>
    <property type="match status" value="1"/>
</dbReference>
<keyword evidence="4" id="KW-1185">Reference proteome</keyword>
<accession>A0A091BDJ8</accession>
<reference evidence="3 4" key="1">
    <citation type="submission" date="2013-09" db="EMBL/GenBank/DDBJ databases">
        <title>Genome sequencing of Arenimonas composti.</title>
        <authorList>
            <person name="Chen F."/>
            <person name="Wang G."/>
        </authorList>
    </citation>
    <scope>NUCLEOTIDE SEQUENCE [LARGE SCALE GENOMIC DNA]</scope>
    <source>
        <strain evidence="3 4">TR7-09</strain>
    </source>
</reference>
<dbReference type="InterPro" id="IPR057727">
    <property type="entry name" value="WCX_dom"/>
</dbReference>
<dbReference type="eggNOG" id="COG2378">
    <property type="taxonomic scope" value="Bacteria"/>
</dbReference>
<feature type="non-terminal residue" evidence="3">
    <location>
        <position position="1"/>
    </location>
</feature>
<dbReference type="OrthoDB" id="9807255at2"/>